<dbReference type="RefSeq" id="WP_112140867.1">
    <property type="nucleotide sequence ID" value="NZ_BAAAEF010000016.1"/>
</dbReference>
<dbReference type="Pfam" id="PF21982">
    <property type="entry name" value="RecX_HTH1"/>
    <property type="match status" value="1"/>
</dbReference>
<protein>
    <recommendedName>
        <fullName evidence="3 5">Regulatory protein RecX</fullName>
    </recommendedName>
</protein>
<dbReference type="OrthoDB" id="7066780at2"/>
<dbReference type="Pfam" id="PF21981">
    <property type="entry name" value="RecX_HTH3"/>
    <property type="match status" value="1"/>
</dbReference>
<dbReference type="EMBL" id="CP054301">
    <property type="protein sequence ID" value="QKK81725.1"/>
    <property type="molecule type" value="Genomic_DNA"/>
</dbReference>
<accession>A0A2Z4PY17</accession>
<keyword evidence="4 5" id="KW-0963">Cytoplasm</keyword>
<evidence type="ECO:0000256" key="1">
    <source>
        <dbReference type="ARBA" id="ARBA00004496"/>
    </source>
</evidence>
<feature type="domain" description="RecX second three-helical" evidence="6">
    <location>
        <begin position="54"/>
        <end position="93"/>
    </location>
</feature>
<dbReference type="KEGG" id="mpri:MP3633_2998"/>
<dbReference type="Proteomes" id="UP000509371">
    <property type="component" value="Chromosome"/>
</dbReference>
<dbReference type="InterPro" id="IPR036388">
    <property type="entry name" value="WH-like_DNA-bd_sf"/>
</dbReference>
<proteinExistence type="inferred from homology"/>
<comment type="function">
    <text evidence="5">Modulates RecA activity.</text>
</comment>
<dbReference type="InterPro" id="IPR053925">
    <property type="entry name" value="RecX_HTH_3rd"/>
</dbReference>
<dbReference type="Pfam" id="PF02631">
    <property type="entry name" value="RecX_HTH2"/>
    <property type="match status" value="1"/>
</dbReference>
<dbReference type="Proteomes" id="UP000249898">
    <property type="component" value="Chromosome"/>
</dbReference>
<dbReference type="GO" id="GO:0006282">
    <property type="term" value="P:regulation of DNA repair"/>
    <property type="evidence" value="ECO:0007669"/>
    <property type="project" value="UniProtKB-UniRule"/>
</dbReference>
<evidence type="ECO:0000256" key="5">
    <source>
        <dbReference type="HAMAP-Rule" id="MF_01114"/>
    </source>
</evidence>
<dbReference type="PANTHER" id="PTHR33602">
    <property type="entry name" value="REGULATORY PROTEIN RECX FAMILY PROTEIN"/>
    <property type="match status" value="1"/>
</dbReference>
<feature type="domain" description="RecX first three-helical" evidence="8">
    <location>
        <begin position="8"/>
        <end position="47"/>
    </location>
</feature>
<evidence type="ECO:0000256" key="2">
    <source>
        <dbReference type="ARBA" id="ARBA00009695"/>
    </source>
</evidence>
<dbReference type="InterPro" id="IPR053926">
    <property type="entry name" value="RecX_HTH_1st"/>
</dbReference>
<evidence type="ECO:0000259" key="6">
    <source>
        <dbReference type="Pfam" id="PF02631"/>
    </source>
</evidence>
<dbReference type="Gene3D" id="1.10.10.10">
    <property type="entry name" value="Winged helix-like DNA-binding domain superfamily/Winged helix DNA-binding domain"/>
    <property type="match status" value="3"/>
</dbReference>
<dbReference type="EMBL" id="CP016181">
    <property type="protein sequence ID" value="AWY01944.1"/>
    <property type="molecule type" value="Genomic_DNA"/>
</dbReference>
<evidence type="ECO:0000313" key="11">
    <source>
        <dbReference type="Proteomes" id="UP000249898"/>
    </source>
</evidence>
<evidence type="ECO:0000313" key="12">
    <source>
        <dbReference type="Proteomes" id="UP000509371"/>
    </source>
</evidence>
<evidence type="ECO:0000256" key="4">
    <source>
        <dbReference type="ARBA" id="ARBA00022490"/>
    </source>
</evidence>
<organism evidence="9 11">
    <name type="scientific">Marinomonas primoryensis</name>
    <dbReference type="NCBI Taxonomy" id="178399"/>
    <lineage>
        <taxon>Bacteria</taxon>
        <taxon>Pseudomonadati</taxon>
        <taxon>Pseudomonadota</taxon>
        <taxon>Gammaproteobacteria</taxon>
        <taxon>Oceanospirillales</taxon>
        <taxon>Oceanospirillaceae</taxon>
        <taxon>Marinomonas</taxon>
    </lineage>
</organism>
<dbReference type="GO" id="GO:0005737">
    <property type="term" value="C:cytoplasm"/>
    <property type="evidence" value="ECO:0007669"/>
    <property type="project" value="UniProtKB-SubCell"/>
</dbReference>
<comment type="subcellular location">
    <subcellularLocation>
        <location evidence="1 5">Cytoplasm</location>
    </subcellularLocation>
</comment>
<evidence type="ECO:0000313" key="9">
    <source>
        <dbReference type="EMBL" id="AWY01944.1"/>
    </source>
</evidence>
<dbReference type="InterPro" id="IPR053924">
    <property type="entry name" value="RecX_HTH_2nd"/>
</dbReference>
<evidence type="ECO:0000259" key="8">
    <source>
        <dbReference type="Pfam" id="PF21982"/>
    </source>
</evidence>
<dbReference type="HAMAP" id="MF_01114">
    <property type="entry name" value="RecX"/>
    <property type="match status" value="1"/>
</dbReference>
<reference evidence="10 12" key="2">
    <citation type="submission" date="2020-06" db="EMBL/GenBank/DDBJ databases">
        <authorList>
            <person name="Voronona O.L."/>
            <person name="Aksenova E.I."/>
            <person name="Kunda M.S."/>
            <person name="Semenov A.N."/>
            <person name="Ryzhova N."/>
        </authorList>
    </citation>
    <scope>NUCLEOTIDE SEQUENCE [LARGE SCALE GENOMIC DNA]</scope>
    <source>
        <strain evidence="10 12">MPKMM3633</strain>
    </source>
</reference>
<evidence type="ECO:0000256" key="3">
    <source>
        <dbReference type="ARBA" id="ARBA00018111"/>
    </source>
</evidence>
<evidence type="ECO:0000259" key="7">
    <source>
        <dbReference type="Pfam" id="PF21981"/>
    </source>
</evidence>
<name>A0A2Z4PY17_9GAMM</name>
<comment type="similarity">
    <text evidence="2 5">Belongs to the RecX family.</text>
</comment>
<gene>
    <name evidence="5" type="primary">recX</name>
    <name evidence="9" type="ORF">A8139_19830</name>
    <name evidence="10" type="ORF">MP3633_2998</name>
</gene>
<feature type="domain" description="RecX third three-helical" evidence="7">
    <location>
        <begin position="100"/>
        <end position="145"/>
    </location>
</feature>
<dbReference type="PANTHER" id="PTHR33602:SF1">
    <property type="entry name" value="REGULATORY PROTEIN RECX FAMILY PROTEIN"/>
    <property type="match status" value="1"/>
</dbReference>
<sequence length="151" mass="17515">MKEQKISALDQALSLLSHREHSSKELATKLKVKGNTENEISSTITHLQDINYLNDRRFTEVFIRSRISKPLGVNRILQELVQKGIDKAEAKEAITDANADWFELAKKLKERKFGEEASTDFKEKAKQSRYLQYRGFDFEQIKYAISPSDEY</sequence>
<dbReference type="AlphaFoldDB" id="A0A2Z4PY17"/>
<reference evidence="9 11" key="1">
    <citation type="submission" date="2016-06" db="EMBL/GenBank/DDBJ databases">
        <title>The sequenced genome of the ice-adhering bacterium Marinomonas primoryensis, from Antarctica.</title>
        <authorList>
            <person name="Graham L."/>
            <person name="Vance T.D.R."/>
            <person name="Davies P.L."/>
        </authorList>
    </citation>
    <scope>NUCLEOTIDE SEQUENCE [LARGE SCALE GENOMIC DNA]</scope>
    <source>
        <strain evidence="9 11">AceL</strain>
    </source>
</reference>
<dbReference type="InterPro" id="IPR003783">
    <property type="entry name" value="Regulatory_RecX"/>
</dbReference>
<evidence type="ECO:0000313" key="10">
    <source>
        <dbReference type="EMBL" id="QKK81725.1"/>
    </source>
</evidence>